<dbReference type="RefSeq" id="XP_060358952.1">
    <property type="nucleotide sequence ID" value="XM_060509468.1"/>
</dbReference>
<comment type="caution">
    <text evidence="1">The sequence shown here is derived from an EMBL/GenBank/DDBJ whole genome shotgun (WGS) entry which is preliminary data.</text>
</comment>
<dbReference type="Proteomes" id="UP001244207">
    <property type="component" value="Unassembled WGS sequence"/>
</dbReference>
<protein>
    <submittedName>
        <fullName evidence="1">Uncharacterized protein</fullName>
    </submittedName>
</protein>
<evidence type="ECO:0000313" key="1">
    <source>
        <dbReference type="EMBL" id="KAK1710892.1"/>
    </source>
</evidence>
<proteinExistence type="predicted"/>
<accession>A0AAD8U9Q5</accession>
<name>A0AAD8U9Q5_GLOAC</name>
<reference evidence="1" key="1">
    <citation type="submission" date="2021-12" db="EMBL/GenBank/DDBJ databases">
        <title>Comparative genomics, transcriptomics and evolutionary studies reveal genomic signatures of adaptation to plant cell wall in hemibiotrophic fungi.</title>
        <authorList>
            <consortium name="DOE Joint Genome Institute"/>
            <person name="Baroncelli R."/>
            <person name="Diaz J.F."/>
            <person name="Benocci T."/>
            <person name="Peng M."/>
            <person name="Battaglia E."/>
            <person name="Haridas S."/>
            <person name="Andreopoulos W."/>
            <person name="Labutti K."/>
            <person name="Pangilinan J."/>
            <person name="Floch G.L."/>
            <person name="Makela M.R."/>
            <person name="Henrissat B."/>
            <person name="Grigoriev I.V."/>
            <person name="Crouch J.A."/>
            <person name="De Vries R.P."/>
            <person name="Sukno S.A."/>
            <person name="Thon M.R."/>
        </authorList>
    </citation>
    <scope>NUCLEOTIDE SEQUENCE</scope>
    <source>
        <strain evidence="1">CBS 112980</strain>
    </source>
</reference>
<sequence length="69" mass="7329">MAVRKLVGCLESSSDLTRHRLGSCDAGFSVLTVPTSSHARYWSSTQKKGAATPTTSTGSMQGLRCRIAL</sequence>
<dbReference type="AlphaFoldDB" id="A0AAD8U9Q5"/>
<dbReference type="GeneID" id="85393367"/>
<gene>
    <name evidence="1" type="ORF">BDZ83DRAFT_640103</name>
</gene>
<evidence type="ECO:0000313" key="2">
    <source>
        <dbReference type="Proteomes" id="UP001244207"/>
    </source>
</evidence>
<organism evidence="1 2">
    <name type="scientific">Glomerella acutata</name>
    <name type="common">Colletotrichum acutatum</name>
    <dbReference type="NCBI Taxonomy" id="27357"/>
    <lineage>
        <taxon>Eukaryota</taxon>
        <taxon>Fungi</taxon>
        <taxon>Dikarya</taxon>
        <taxon>Ascomycota</taxon>
        <taxon>Pezizomycotina</taxon>
        <taxon>Sordariomycetes</taxon>
        <taxon>Hypocreomycetidae</taxon>
        <taxon>Glomerellales</taxon>
        <taxon>Glomerellaceae</taxon>
        <taxon>Colletotrichum</taxon>
        <taxon>Colletotrichum acutatum species complex</taxon>
    </lineage>
</organism>
<dbReference type="EMBL" id="JAHMHS010000165">
    <property type="protein sequence ID" value="KAK1710892.1"/>
    <property type="molecule type" value="Genomic_DNA"/>
</dbReference>
<keyword evidence="2" id="KW-1185">Reference proteome</keyword>